<keyword evidence="3 7" id="KW-0812">Transmembrane</keyword>
<evidence type="ECO:0000256" key="6">
    <source>
        <dbReference type="SAM" id="MobiDB-lite"/>
    </source>
</evidence>
<keyword evidence="5 7" id="KW-0472">Membrane</keyword>
<dbReference type="EMBL" id="JACHDS010000001">
    <property type="protein sequence ID" value="MBB6172916.1"/>
    <property type="molecule type" value="Genomic_DNA"/>
</dbReference>
<feature type="transmembrane region" description="Helical" evidence="7">
    <location>
        <begin position="239"/>
        <end position="257"/>
    </location>
</feature>
<dbReference type="Proteomes" id="UP000546642">
    <property type="component" value="Unassembled WGS sequence"/>
</dbReference>
<feature type="transmembrane region" description="Helical" evidence="7">
    <location>
        <begin position="269"/>
        <end position="289"/>
    </location>
</feature>
<accession>A0A7W9YKL6</accession>
<dbReference type="Pfam" id="PF00892">
    <property type="entry name" value="EamA"/>
    <property type="match status" value="2"/>
</dbReference>
<evidence type="ECO:0000259" key="8">
    <source>
        <dbReference type="Pfam" id="PF00892"/>
    </source>
</evidence>
<dbReference type="InterPro" id="IPR037185">
    <property type="entry name" value="EmrE-like"/>
</dbReference>
<dbReference type="InterPro" id="IPR000620">
    <property type="entry name" value="EamA_dom"/>
</dbReference>
<feature type="transmembrane region" description="Helical" evidence="7">
    <location>
        <begin position="149"/>
        <end position="168"/>
    </location>
</feature>
<keyword evidence="4 7" id="KW-1133">Transmembrane helix</keyword>
<evidence type="ECO:0000313" key="9">
    <source>
        <dbReference type="EMBL" id="MBB6172916.1"/>
    </source>
</evidence>
<evidence type="ECO:0000313" key="10">
    <source>
        <dbReference type="Proteomes" id="UP000546642"/>
    </source>
</evidence>
<feature type="transmembrane region" description="Helical" evidence="7">
    <location>
        <begin position="66"/>
        <end position="84"/>
    </location>
</feature>
<sequence>MNVEVSAMATAAHRRQAPSPPPSTPSTPSATSRIRVADVLLTVLAPVSWGTTYVVTTELLPPDRPLLVAALRALPAGLILLAFTRRLPTGDWWWKAAVLGVLNFGAFFPLLFIAAYRLPGGVAATVGSVLPLVVLALSALVLGTRPTLWSALAAIAGVIGVGLMVLTSEASIDPIGVAAQVAGVLLIGTAVVLGKRWGRPAGVSLVALAAWQLTVGGLVLAPIALAVEGAPPAISATNAAGFVYLGLFGTALAYILWFRGIERLAPAQVSFLGLTNPMAALIAGFLVLGQALTPWQLLGFLVALGAMAAGQWQPRSARRAEADASRPGGATA</sequence>
<feature type="domain" description="EamA" evidence="8">
    <location>
        <begin position="39"/>
        <end position="165"/>
    </location>
</feature>
<organism evidence="9 10">
    <name type="scientific">Nocardiopsis mwathae</name>
    <dbReference type="NCBI Taxonomy" id="1472723"/>
    <lineage>
        <taxon>Bacteria</taxon>
        <taxon>Bacillati</taxon>
        <taxon>Actinomycetota</taxon>
        <taxon>Actinomycetes</taxon>
        <taxon>Streptosporangiales</taxon>
        <taxon>Nocardiopsidaceae</taxon>
        <taxon>Nocardiopsis</taxon>
    </lineage>
</organism>
<feature type="transmembrane region" description="Helical" evidence="7">
    <location>
        <begin position="205"/>
        <end position="227"/>
    </location>
</feature>
<protein>
    <submittedName>
        <fullName evidence="9">Putative blue pigment (Indigoidine) exporter</fullName>
    </submittedName>
</protein>
<evidence type="ECO:0000256" key="1">
    <source>
        <dbReference type="ARBA" id="ARBA00004141"/>
    </source>
</evidence>
<evidence type="ECO:0000256" key="7">
    <source>
        <dbReference type="SAM" id="Phobius"/>
    </source>
</evidence>
<dbReference type="PANTHER" id="PTHR32322:SF2">
    <property type="entry name" value="EAMA DOMAIN-CONTAINING PROTEIN"/>
    <property type="match status" value="1"/>
</dbReference>
<dbReference type="InterPro" id="IPR050638">
    <property type="entry name" value="AA-Vitamin_Transporters"/>
</dbReference>
<evidence type="ECO:0000256" key="2">
    <source>
        <dbReference type="ARBA" id="ARBA00007362"/>
    </source>
</evidence>
<comment type="subcellular location">
    <subcellularLocation>
        <location evidence="1">Membrane</location>
        <topology evidence="1">Multi-pass membrane protein</topology>
    </subcellularLocation>
</comment>
<dbReference type="RefSeq" id="WP_246421768.1">
    <property type="nucleotide sequence ID" value="NZ_JACHDS010000001.1"/>
</dbReference>
<dbReference type="AlphaFoldDB" id="A0A7W9YKL6"/>
<comment type="caution">
    <text evidence="9">The sequence shown here is derived from an EMBL/GenBank/DDBJ whole genome shotgun (WGS) entry which is preliminary data.</text>
</comment>
<keyword evidence="10" id="KW-1185">Reference proteome</keyword>
<dbReference type="SUPFAM" id="SSF103481">
    <property type="entry name" value="Multidrug resistance efflux transporter EmrE"/>
    <property type="match status" value="2"/>
</dbReference>
<comment type="similarity">
    <text evidence="2">Belongs to the EamA transporter family.</text>
</comment>
<evidence type="ECO:0000256" key="4">
    <source>
        <dbReference type="ARBA" id="ARBA00022989"/>
    </source>
</evidence>
<evidence type="ECO:0000256" key="3">
    <source>
        <dbReference type="ARBA" id="ARBA00022692"/>
    </source>
</evidence>
<feature type="transmembrane region" description="Helical" evidence="7">
    <location>
        <begin position="122"/>
        <end position="142"/>
    </location>
</feature>
<dbReference type="PANTHER" id="PTHR32322">
    <property type="entry name" value="INNER MEMBRANE TRANSPORTER"/>
    <property type="match status" value="1"/>
</dbReference>
<dbReference type="GO" id="GO:0016020">
    <property type="term" value="C:membrane"/>
    <property type="evidence" value="ECO:0007669"/>
    <property type="project" value="UniProtKB-SubCell"/>
</dbReference>
<feature type="transmembrane region" description="Helical" evidence="7">
    <location>
        <begin position="96"/>
        <end position="116"/>
    </location>
</feature>
<feature type="transmembrane region" description="Helical" evidence="7">
    <location>
        <begin position="36"/>
        <end position="54"/>
    </location>
</feature>
<feature type="transmembrane region" description="Helical" evidence="7">
    <location>
        <begin position="174"/>
        <end position="193"/>
    </location>
</feature>
<proteinExistence type="inferred from homology"/>
<evidence type="ECO:0000256" key="5">
    <source>
        <dbReference type="ARBA" id="ARBA00023136"/>
    </source>
</evidence>
<feature type="domain" description="EamA" evidence="8">
    <location>
        <begin position="176"/>
        <end position="307"/>
    </location>
</feature>
<name>A0A7W9YKL6_9ACTN</name>
<gene>
    <name evidence="9" type="ORF">HNR23_002976</name>
</gene>
<reference evidence="9 10" key="1">
    <citation type="submission" date="2020-08" db="EMBL/GenBank/DDBJ databases">
        <title>Sequencing the genomes of 1000 actinobacteria strains.</title>
        <authorList>
            <person name="Klenk H.-P."/>
        </authorList>
    </citation>
    <scope>NUCLEOTIDE SEQUENCE [LARGE SCALE GENOMIC DNA]</scope>
    <source>
        <strain evidence="9 10">DSM 46659</strain>
    </source>
</reference>
<feature type="region of interest" description="Disordered" evidence="6">
    <location>
        <begin position="9"/>
        <end position="30"/>
    </location>
</feature>